<keyword evidence="3" id="KW-1185">Reference proteome</keyword>
<sequence length="174" mass="19357">MRCHALIILTSSLITAAYPTEFMSYVLRFVRIGQSLCVEGNVTAAGVYVDGRFTTNVRVASDHIWIQTQKPKGDLMLIRHERIMSPSMVSYVATLSIGGAFRPDPELAVADCCAGDARFYWTFIFSATHFHSELLSQGSHNRCGPGPGPSCPMFFSEWEPWRHCSNPTSSFVVM</sequence>
<evidence type="ECO:0000313" key="3">
    <source>
        <dbReference type="Proteomes" id="UP000009131"/>
    </source>
</evidence>
<evidence type="ECO:0000313" key="2">
    <source>
        <dbReference type="EMBL" id="GAA96070.1"/>
    </source>
</evidence>
<name>G7DZR0_MIXOS</name>
<reference evidence="2 3" key="2">
    <citation type="journal article" date="2012" name="Open Biol.">
        <title>Characteristics of nucleosomes and linker DNA regions on the genome of the basidiomycete Mixia osmundae revealed by mono- and dinucleosome mapping.</title>
        <authorList>
            <person name="Nishida H."/>
            <person name="Kondo S."/>
            <person name="Matsumoto T."/>
            <person name="Suzuki Y."/>
            <person name="Yoshikawa H."/>
            <person name="Taylor T.D."/>
            <person name="Sugiyama J."/>
        </authorList>
    </citation>
    <scope>NUCLEOTIDE SEQUENCE [LARGE SCALE GENOMIC DNA]</scope>
    <source>
        <strain evidence="3">CBS 9802 / IAM 14324 / JCM 22182 / KY 12970</strain>
    </source>
</reference>
<organism evidence="2 3">
    <name type="scientific">Mixia osmundae (strain CBS 9802 / IAM 14324 / JCM 22182 / KY 12970)</name>
    <dbReference type="NCBI Taxonomy" id="764103"/>
    <lineage>
        <taxon>Eukaryota</taxon>
        <taxon>Fungi</taxon>
        <taxon>Dikarya</taxon>
        <taxon>Basidiomycota</taxon>
        <taxon>Pucciniomycotina</taxon>
        <taxon>Mixiomycetes</taxon>
        <taxon>Mixiales</taxon>
        <taxon>Mixiaceae</taxon>
        <taxon>Mixia</taxon>
    </lineage>
</organism>
<keyword evidence="1" id="KW-0732">Signal</keyword>
<gene>
    <name evidence="2" type="primary">Mo02731</name>
    <name evidence="2" type="ORF">E5Q_02731</name>
</gene>
<reference evidence="2 3" key="1">
    <citation type="journal article" date="2011" name="J. Gen. Appl. Microbiol.">
        <title>Draft genome sequencing of the enigmatic basidiomycete Mixia osmundae.</title>
        <authorList>
            <person name="Nishida H."/>
            <person name="Nagatsuka Y."/>
            <person name="Sugiyama J."/>
        </authorList>
    </citation>
    <scope>NUCLEOTIDE SEQUENCE [LARGE SCALE GENOMIC DNA]</scope>
    <source>
        <strain evidence="3">CBS 9802 / IAM 14324 / JCM 22182 / KY 12970</strain>
    </source>
</reference>
<dbReference type="AlphaFoldDB" id="G7DZR0"/>
<protein>
    <submittedName>
        <fullName evidence="2">Uncharacterized protein</fullName>
    </submittedName>
</protein>
<dbReference type="EMBL" id="BABT02000074">
    <property type="protein sequence ID" value="GAA96070.1"/>
    <property type="molecule type" value="Genomic_DNA"/>
</dbReference>
<feature type="signal peptide" evidence="1">
    <location>
        <begin position="1"/>
        <end position="19"/>
    </location>
</feature>
<accession>G7DZR0</accession>
<dbReference type="Proteomes" id="UP000009131">
    <property type="component" value="Unassembled WGS sequence"/>
</dbReference>
<proteinExistence type="predicted"/>
<dbReference type="HOGENOM" id="CLU_1540442_0_0_1"/>
<comment type="caution">
    <text evidence="2">The sequence shown here is derived from an EMBL/GenBank/DDBJ whole genome shotgun (WGS) entry which is preliminary data.</text>
</comment>
<feature type="chain" id="PRO_5009955674" evidence="1">
    <location>
        <begin position="20"/>
        <end position="174"/>
    </location>
</feature>
<dbReference type="RefSeq" id="XP_014567721.1">
    <property type="nucleotide sequence ID" value="XM_014712235.1"/>
</dbReference>
<dbReference type="InParanoid" id="G7DZR0"/>
<evidence type="ECO:0000256" key="1">
    <source>
        <dbReference type="SAM" id="SignalP"/>
    </source>
</evidence>